<comment type="caution">
    <text evidence="1">The sequence shown here is derived from an EMBL/GenBank/DDBJ whole genome shotgun (WGS) entry which is preliminary data.</text>
</comment>
<sequence length="306" mass="34259">MIVRPPHNWFRMLFVWNGSVLQSIIPQLAVLALVGVLAVIAHGYRFGANIPLNTTPFTLCGVALTIFLAFRNNASYDRFWEARRLWGNILISARNLTSQALCYVPDDAREIGRTEFVRGLIGFVYALKHQLRKTDPTPDLLRYIGAEGARVLRAKHYRPTALLNEVRHTVSRLQRRGAISDTQGWMFDNQLNELGTMVGGCERIASTPIPYPYGVLLHRTVYAYCLLLPFGLVDSIGTATPLISVFVSYTLIALEAIASEVSEPFGLAPNNLALDAMTRNIERSLLELCDEALPAEAKPDRRYRLT</sequence>
<keyword evidence="2" id="KW-1185">Reference proteome</keyword>
<evidence type="ECO:0000313" key="2">
    <source>
        <dbReference type="Proteomes" id="UP001629235"/>
    </source>
</evidence>
<gene>
    <name evidence="1" type="ORF">PQR01_37295</name>
</gene>
<accession>A0ACC7NR21</accession>
<proteinExistence type="predicted"/>
<organism evidence="1 2">
    <name type="scientific">Paraburkholderia rhynchosiae</name>
    <dbReference type="NCBI Taxonomy" id="487049"/>
    <lineage>
        <taxon>Bacteria</taxon>
        <taxon>Pseudomonadati</taxon>
        <taxon>Pseudomonadota</taxon>
        <taxon>Betaproteobacteria</taxon>
        <taxon>Burkholderiales</taxon>
        <taxon>Burkholderiaceae</taxon>
        <taxon>Paraburkholderia</taxon>
    </lineage>
</organism>
<evidence type="ECO:0000313" key="1">
    <source>
        <dbReference type="EMBL" id="MFM0108898.1"/>
    </source>
</evidence>
<dbReference type="Proteomes" id="UP001629235">
    <property type="component" value="Unassembled WGS sequence"/>
</dbReference>
<name>A0ACC7NR21_9BURK</name>
<dbReference type="EMBL" id="JAQQDW010000147">
    <property type="protein sequence ID" value="MFM0108898.1"/>
    <property type="molecule type" value="Genomic_DNA"/>
</dbReference>
<reference evidence="1 2" key="1">
    <citation type="journal article" date="2024" name="Chem. Sci.">
        <title>Discovery of megapolipeptins by genome mining of a Burkholderiales bacteria collection.</title>
        <authorList>
            <person name="Paulo B.S."/>
            <person name="Recchia M.J.J."/>
            <person name="Lee S."/>
            <person name="Fergusson C.H."/>
            <person name="Romanowski S.B."/>
            <person name="Hernandez A."/>
            <person name="Krull N."/>
            <person name="Liu D.Y."/>
            <person name="Cavanagh H."/>
            <person name="Bos A."/>
            <person name="Gray C.A."/>
            <person name="Murphy B.T."/>
            <person name="Linington R.G."/>
            <person name="Eustaquio A.S."/>
        </authorList>
    </citation>
    <scope>NUCLEOTIDE SEQUENCE [LARGE SCALE GENOMIC DNA]</scope>
    <source>
        <strain evidence="1 2">RL18-126-BIB-B</strain>
    </source>
</reference>
<protein>
    <submittedName>
        <fullName evidence="1">Bestrophin family ion channel</fullName>
    </submittedName>
</protein>